<evidence type="ECO:0000256" key="6">
    <source>
        <dbReference type="ARBA" id="ARBA00023170"/>
    </source>
</evidence>
<feature type="transmembrane region" description="Helical" evidence="8">
    <location>
        <begin position="206"/>
        <end position="226"/>
    </location>
</feature>
<proteinExistence type="predicted"/>
<feature type="transmembrane region" description="Helical" evidence="8">
    <location>
        <begin position="12"/>
        <end position="39"/>
    </location>
</feature>
<evidence type="ECO:0000256" key="1">
    <source>
        <dbReference type="ARBA" id="ARBA00004651"/>
    </source>
</evidence>
<reference evidence="9" key="1">
    <citation type="journal article" date="2023" name="Insect Mol. Biol.">
        <title>Genome sequencing provides insights into the evolution of gene families encoding plant cell wall-degrading enzymes in longhorned beetles.</title>
        <authorList>
            <person name="Shin N.R."/>
            <person name="Okamura Y."/>
            <person name="Kirsch R."/>
            <person name="Pauchet Y."/>
        </authorList>
    </citation>
    <scope>NUCLEOTIDE SEQUENCE</scope>
    <source>
        <strain evidence="9">RBIC_L_NR</strain>
    </source>
</reference>
<keyword evidence="2" id="KW-1003">Cell membrane</keyword>
<evidence type="ECO:0000313" key="9">
    <source>
        <dbReference type="EMBL" id="KAJ8968651.1"/>
    </source>
</evidence>
<evidence type="ECO:0008006" key="11">
    <source>
        <dbReference type="Google" id="ProtNLM"/>
    </source>
</evidence>
<dbReference type="PANTHER" id="PTHR42643">
    <property type="entry name" value="IONOTROPIC RECEPTOR 20A-RELATED"/>
    <property type="match status" value="1"/>
</dbReference>
<name>A0AAV8ZQJ5_9CUCU</name>
<dbReference type="AlphaFoldDB" id="A0AAV8ZQJ5"/>
<keyword evidence="4 8" id="KW-1133">Transmembrane helix</keyword>
<evidence type="ECO:0000256" key="4">
    <source>
        <dbReference type="ARBA" id="ARBA00022989"/>
    </source>
</evidence>
<comment type="subcellular location">
    <subcellularLocation>
        <location evidence="1">Cell membrane</location>
        <topology evidence="1">Multi-pass membrane protein</topology>
    </subcellularLocation>
</comment>
<keyword evidence="10" id="KW-1185">Reference proteome</keyword>
<evidence type="ECO:0000313" key="10">
    <source>
        <dbReference type="Proteomes" id="UP001162156"/>
    </source>
</evidence>
<gene>
    <name evidence="9" type="ORF">NQ314_002192</name>
</gene>
<evidence type="ECO:0000256" key="7">
    <source>
        <dbReference type="ARBA" id="ARBA00023180"/>
    </source>
</evidence>
<accession>A0AAV8ZQJ5</accession>
<dbReference type="InterPro" id="IPR052192">
    <property type="entry name" value="Insect_Ionotropic_Sensory_Rcpt"/>
</dbReference>
<keyword evidence="5 8" id="KW-0472">Membrane</keyword>
<sequence>FDLKLRSYSGRIQVITALIFGVVLYSAMNAVLVAQLAVFDTPYPFQSLRDIAKKRTHSLCLRSNSFVYNNFTFQNGIKEIIPLWKGILNNEDCLDINHQENIPKIICNNKIIILENRVVMSSVPKHFEIPCQFISFNERYFIKENSFLMWKDFEGKKNIDNFVKRMRSTGVLQRLEDKWVRRDKLAEVNIQQYTNQVTMGHIIGVLYFYLIAIFISLTILGIEMLCNKYSYY</sequence>
<dbReference type="Proteomes" id="UP001162156">
    <property type="component" value="Unassembled WGS sequence"/>
</dbReference>
<feature type="non-terminal residue" evidence="9">
    <location>
        <position position="1"/>
    </location>
</feature>
<evidence type="ECO:0000256" key="8">
    <source>
        <dbReference type="SAM" id="Phobius"/>
    </source>
</evidence>
<dbReference type="EMBL" id="JANEYF010000670">
    <property type="protein sequence ID" value="KAJ8968651.1"/>
    <property type="molecule type" value="Genomic_DNA"/>
</dbReference>
<evidence type="ECO:0000256" key="3">
    <source>
        <dbReference type="ARBA" id="ARBA00022692"/>
    </source>
</evidence>
<dbReference type="GO" id="GO:0005886">
    <property type="term" value="C:plasma membrane"/>
    <property type="evidence" value="ECO:0007669"/>
    <property type="project" value="UniProtKB-SubCell"/>
</dbReference>
<keyword evidence="7" id="KW-0325">Glycoprotein</keyword>
<comment type="caution">
    <text evidence="9">The sequence shown here is derived from an EMBL/GenBank/DDBJ whole genome shotgun (WGS) entry which is preliminary data.</text>
</comment>
<keyword evidence="6" id="KW-0675">Receptor</keyword>
<dbReference type="PANTHER" id="PTHR42643:SF30">
    <property type="entry name" value="IONOTROPIC RECEPTOR 40A-RELATED"/>
    <property type="match status" value="1"/>
</dbReference>
<evidence type="ECO:0000256" key="5">
    <source>
        <dbReference type="ARBA" id="ARBA00023136"/>
    </source>
</evidence>
<dbReference type="Gene3D" id="3.40.190.10">
    <property type="entry name" value="Periplasmic binding protein-like II"/>
    <property type="match status" value="2"/>
</dbReference>
<organism evidence="9 10">
    <name type="scientific">Rhamnusium bicolor</name>
    <dbReference type="NCBI Taxonomy" id="1586634"/>
    <lineage>
        <taxon>Eukaryota</taxon>
        <taxon>Metazoa</taxon>
        <taxon>Ecdysozoa</taxon>
        <taxon>Arthropoda</taxon>
        <taxon>Hexapoda</taxon>
        <taxon>Insecta</taxon>
        <taxon>Pterygota</taxon>
        <taxon>Neoptera</taxon>
        <taxon>Endopterygota</taxon>
        <taxon>Coleoptera</taxon>
        <taxon>Polyphaga</taxon>
        <taxon>Cucujiformia</taxon>
        <taxon>Chrysomeloidea</taxon>
        <taxon>Cerambycidae</taxon>
        <taxon>Lepturinae</taxon>
        <taxon>Rhagiini</taxon>
        <taxon>Rhamnusium</taxon>
    </lineage>
</organism>
<protein>
    <recommendedName>
        <fullName evidence="11">Ionotropic glutamate receptor C-terminal domain-containing protein</fullName>
    </recommendedName>
</protein>
<keyword evidence="3 8" id="KW-0812">Transmembrane</keyword>
<evidence type="ECO:0000256" key="2">
    <source>
        <dbReference type="ARBA" id="ARBA00022475"/>
    </source>
</evidence>